<dbReference type="GO" id="GO:0016491">
    <property type="term" value="F:oxidoreductase activity"/>
    <property type="evidence" value="ECO:0007669"/>
    <property type="project" value="UniProtKB-KW"/>
</dbReference>
<evidence type="ECO:0000313" key="6">
    <source>
        <dbReference type="Proteomes" id="UP000194280"/>
    </source>
</evidence>
<keyword evidence="2" id="KW-0274">FAD</keyword>
<dbReference type="AlphaFoldDB" id="A0A1Z5T3M6"/>
<evidence type="ECO:0000256" key="2">
    <source>
        <dbReference type="ARBA" id="ARBA00022827"/>
    </source>
</evidence>
<dbReference type="PRINTS" id="PR00420">
    <property type="entry name" value="RNGMNOXGNASE"/>
</dbReference>
<dbReference type="GO" id="GO:0071949">
    <property type="term" value="F:FAD binding"/>
    <property type="evidence" value="ECO:0007669"/>
    <property type="project" value="InterPro"/>
</dbReference>
<dbReference type="SUPFAM" id="SSF51905">
    <property type="entry name" value="FAD/NAD(P)-binding domain"/>
    <property type="match status" value="1"/>
</dbReference>
<dbReference type="Gene3D" id="3.50.50.60">
    <property type="entry name" value="FAD/NAD(P)-binding domain"/>
    <property type="match status" value="2"/>
</dbReference>
<dbReference type="InterPro" id="IPR036188">
    <property type="entry name" value="FAD/NAD-bd_sf"/>
</dbReference>
<dbReference type="VEuPathDB" id="FungiDB:BTJ68_12387"/>
<dbReference type="InParanoid" id="A0A1Z5T3M6"/>
<keyword evidence="6" id="KW-1185">Reference proteome</keyword>
<dbReference type="InterPro" id="IPR051704">
    <property type="entry name" value="FAD_aromatic-hydroxylase"/>
</dbReference>
<comment type="caution">
    <text evidence="5">The sequence shown here is derived from an EMBL/GenBank/DDBJ whole genome shotgun (WGS) entry which is preliminary data.</text>
</comment>
<organism evidence="5 6">
    <name type="scientific">Hortaea werneckii EXF-2000</name>
    <dbReference type="NCBI Taxonomy" id="1157616"/>
    <lineage>
        <taxon>Eukaryota</taxon>
        <taxon>Fungi</taxon>
        <taxon>Dikarya</taxon>
        <taxon>Ascomycota</taxon>
        <taxon>Pezizomycotina</taxon>
        <taxon>Dothideomycetes</taxon>
        <taxon>Dothideomycetidae</taxon>
        <taxon>Mycosphaerellales</taxon>
        <taxon>Teratosphaeriaceae</taxon>
        <taxon>Hortaea</taxon>
    </lineage>
</organism>
<dbReference type="PANTHER" id="PTHR46865:SF2">
    <property type="entry name" value="MONOOXYGENASE"/>
    <property type="match status" value="1"/>
</dbReference>
<dbReference type="Pfam" id="PF01494">
    <property type="entry name" value="FAD_binding_3"/>
    <property type="match status" value="1"/>
</dbReference>
<gene>
    <name evidence="5" type="ORF">BTJ68_12387</name>
</gene>
<keyword evidence="3" id="KW-0560">Oxidoreductase</keyword>
<feature type="domain" description="FAD-binding" evidence="4">
    <location>
        <begin position="5"/>
        <end position="232"/>
    </location>
</feature>
<dbReference type="OrthoDB" id="655030at2759"/>
<evidence type="ECO:0000256" key="1">
    <source>
        <dbReference type="ARBA" id="ARBA00022630"/>
    </source>
</evidence>
<evidence type="ECO:0000313" key="5">
    <source>
        <dbReference type="EMBL" id="OTA30568.1"/>
    </source>
</evidence>
<sequence>MSRSILIVGGGPAGAVTAFWLAKAAFKVTIAERSTSRFTYGQGVDITGPPIEIIKKMGLYDTIKANTTGETGSALANDIGEPIAIIGAAPQDNSTASWVQEIEIMRGKCTEIFSKAATSFSNVTYRYGCTVEELREGEKSVTAKLSDTGEPEEFAAVIGADGLRSRVRSLVFDEETNKKCLDPKDVYVGFFSIKGDSDHDIPNSRLQNAPGGRSILIRPIDRNGDRSSCYVMAVGEHEPLQKVSEPGHTSEEQKATLLERFADFPGLAYAPSPLTGQGTTLSILGSYILAGEMAKSPDDPACAFVEYEKKLQEYVREEQKIPFGGRAPYMANPQTRMGISVSRTLFWVLAKSKAWKWFNVGMDKKYTLPEYPFGDS</sequence>
<dbReference type="PANTHER" id="PTHR46865">
    <property type="entry name" value="OXIDOREDUCTASE-RELATED"/>
    <property type="match status" value="1"/>
</dbReference>
<name>A0A1Z5T3M6_HORWE</name>
<keyword evidence="1" id="KW-0285">Flavoprotein</keyword>
<dbReference type="STRING" id="1157616.A0A1Z5T3M6"/>
<evidence type="ECO:0000256" key="3">
    <source>
        <dbReference type="ARBA" id="ARBA00023002"/>
    </source>
</evidence>
<protein>
    <recommendedName>
        <fullName evidence="4">FAD-binding domain-containing protein</fullName>
    </recommendedName>
</protein>
<dbReference type="EMBL" id="MUNK01000136">
    <property type="protein sequence ID" value="OTA30568.1"/>
    <property type="molecule type" value="Genomic_DNA"/>
</dbReference>
<proteinExistence type="predicted"/>
<evidence type="ECO:0000259" key="4">
    <source>
        <dbReference type="Pfam" id="PF01494"/>
    </source>
</evidence>
<dbReference type="InterPro" id="IPR002938">
    <property type="entry name" value="FAD-bd"/>
</dbReference>
<dbReference type="Proteomes" id="UP000194280">
    <property type="component" value="Unassembled WGS sequence"/>
</dbReference>
<accession>A0A1Z5T3M6</accession>
<reference evidence="5 6" key="1">
    <citation type="submission" date="2017-01" db="EMBL/GenBank/DDBJ databases">
        <title>The recent genome duplication of the halophilic yeast Hortaea werneckii: insights from long-read sequencing.</title>
        <authorList>
            <person name="Sinha S."/>
            <person name="Flibotte S."/>
            <person name="Neira M."/>
            <person name="Lenassi M."/>
            <person name="Gostincar C."/>
            <person name="Stajich J.E."/>
            <person name="Nislow C.E."/>
        </authorList>
    </citation>
    <scope>NUCLEOTIDE SEQUENCE [LARGE SCALE GENOMIC DNA]</scope>
    <source>
        <strain evidence="5 6">EXF-2000</strain>
    </source>
</reference>